<dbReference type="Pfam" id="PF23622">
    <property type="entry name" value="LRR_At1g61320_AtMIF1"/>
    <property type="match status" value="1"/>
</dbReference>
<accession>A0A9Q1GTB8</accession>
<dbReference type="InterPro" id="IPR053197">
    <property type="entry name" value="F-box_SCFL_complex_component"/>
</dbReference>
<dbReference type="PANTHER" id="PTHR34223">
    <property type="entry name" value="OS11G0201299 PROTEIN"/>
    <property type="match status" value="1"/>
</dbReference>
<evidence type="ECO:0000313" key="4">
    <source>
        <dbReference type="Proteomes" id="UP001153076"/>
    </source>
</evidence>
<dbReference type="InterPro" id="IPR055357">
    <property type="entry name" value="LRR_At1g61320_AtMIF1"/>
</dbReference>
<dbReference type="PANTHER" id="PTHR34223:SF83">
    <property type="entry name" value="F-BOX DOMAIN-CONTAINING PROTEIN"/>
    <property type="match status" value="1"/>
</dbReference>
<evidence type="ECO:0008006" key="5">
    <source>
        <dbReference type="Google" id="ProtNLM"/>
    </source>
</evidence>
<evidence type="ECO:0000313" key="3">
    <source>
        <dbReference type="EMBL" id="KAJ8426551.1"/>
    </source>
</evidence>
<dbReference type="AlphaFoldDB" id="A0A9Q1GTB8"/>
<dbReference type="InterPro" id="IPR001810">
    <property type="entry name" value="F-box_dom"/>
</dbReference>
<dbReference type="OrthoDB" id="976179at2759"/>
<keyword evidence="4" id="KW-1185">Reference proteome</keyword>
<dbReference type="EMBL" id="JAKOGI010001273">
    <property type="protein sequence ID" value="KAJ8426551.1"/>
    <property type="molecule type" value="Genomic_DNA"/>
</dbReference>
<dbReference type="Proteomes" id="UP001153076">
    <property type="component" value="Unassembled WGS sequence"/>
</dbReference>
<name>A0A9Q1GTB8_9CARY</name>
<feature type="domain" description="At1g61320/AtMIF1 LRR" evidence="2">
    <location>
        <begin position="141"/>
        <end position="325"/>
    </location>
</feature>
<comment type="caution">
    <text evidence="3">The sequence shown here is derived from an EMBL/GenBank/DDBJ whole genome shotgun (WGS) entry which is preliminary data.</text>
</comment>
<protein>
    <recommendedName>
        <fullName evidence="5">F-box domain-containing protein</fullName>
    </recommendedName>
</protein>
<dbReference type="InterPro" id="IPR036047">
    <property type="entry name" value="F-box-like_dom_sf"/>
</dbReference>
<reference evidence="3" key="1">
    <citation type="submission" date="2022-04" db="EMBL/GenBank/DDBJ databases">
        <title>Carnegiea gigantea Genome sequencing and assembly v2.</title>
        <authorList>
            <person name="Copetti D."/>
            <person name="Sanderson M.J."/>
            <person name="Burquez A."/>
            <person name="Wojciechowski M.F."/>
        </authorList>
    </citation>
    <scope>NUCLEOTIDE SEQUENCE</scope>
    <source>
        <strain evidence="3">SGP5-SGP5p</strain>
        <tissue evidence="3">Aerial part</tissue>
    </source>
</reference>
<gene>
    <name evidence="3" type="ORF">Cgig2_009344</name>
</gene>
<dbReference type="Pfam" id="PF00646">
    <property type="entry name" value="F-box"/>
    <property type="match status" value="1"/>
</dbReference>
<feature type="domain" description="F-box" evidence="1">
    <location>
        <begin position="14"/>
        <end position="48"/>
    </location>
</feature>
<sequence length="330" mass="37852">MEDFRSTDDELLTTLPIELICLIIHFLSYPHAATMRLWSKEWRDFWDTVLAQNGGIHDLYGSLTSFLDHIGDCDPTRYPWNLFYQLGAKNFLFASVLGNRQLRLNFYRPQEKSPPMFDLSLKPSTGQFATSSPPISSTFYVKTLHLKSVSHLTYSIVSSLVTNFNFLENLQIEGCKGMHSLHISAPKVMKLGVVDCLQLSTLHLDTPNLESFCYRGPRPWILVDGQDRYMLKEVMLDFRQGARSKHLGSSPLLLLSSLMNVTCATICAWSYQEVIISGLYLKCDTFKFAQLKELRWIERAIDSHRIHMLLSFLNLCPNLEKLFIIVPFLG</sequence>
<dbReference type="SUPFAM" id="SSF81383">
    <property type="entry name" value="F-box domain"/>
    <property type="match status" value="1"/>
</dbReference>
<evidence type="ECO:0000259" key="1">
    <source>
        <dbReference type="Pfam" id="PF00646"/>
    </source>
</evidence>
<organism evidence="3 4">
    <name type="scientific">Carnegiea gigantea</name>
    <dbReference type="NCBI Taxonomy" id="171969"/>
    <lineage>
        <taxon>Eukaryota</taxon>
        <taxon>Viridiplantae</taxon>
        <taxon>Streptophyta</taxon>
        <taxon>Embryophyta</taxon>
        <taxon>Tracheophyta</taxon>
        <taxon>Spermatophyta</taxon>
        <taxon>Magnoliopsida</taxon>
        <taxon>eudicotyledons</taxon>
        <taxon>Gunneridae</taxon>
        <taxon>Pentapetalae</taxon>
        <taxon>Caryophyllales</taxon>
        <taxon>Cactineae</taxon>
        <taxon>Cactaceae</taxon>
        <taxon>Cactoideae</taxon>
        <taxon>Echinocereeae</taxon>
        <taxon>Carnegiea</taxon>
    </lineage>
</organism>
<evidence type="ECO:0000259" key="2">
    <source>
        <dbReference type="Pfam" id="PF23622"/>
    </source>
</evidence>
<proteinExistence type="predicted"/>